<dbReference type="PANTHER" id="PTHR44943">
    <property type="entry name" value="CELLULOSE SYNTHASE OPERON PROTEIN C"/>
    <property type="match status" value="1"/>
</dbReference>
<dbReference type="GO" id="GO:0016740">
    <property type="term" value="F:transferase activity"/>
    <property type="evidence" value="ECO:0007669"/>
    <property type="project" value="UniProtKB-KW"/>
</dbReference>
<proteinExistence type="inferred from homology"/>
<dbReference type="InterPro" id="IPR011990">
    <property type="entry name" value="TPR-like_helical_dom_sf"/>
</dbReference>
<dbReference type="NCBIfam" id="NF037959">
    <property type="entry name" value="MFS_SpdSyn"/>
    <property type="match status" value="2"/>
</dbReference>
<feature type="transmembrane region" description="Helical" evidence="5">
    <location>
        <begin position="132"/>
        <end position="161"/>
    </location>
</feature>
<keyword evidence="2" id="KW-0808">Transferase</keyword>
<dbReference type="Pfam" id="PF14559">
    <property type="entry name" value="TPR_19"/>
    <property type="match status" value="1"/>
</dbReference>
<sequence length="1225" mass="138221">MIIGGKRSSAEFPYKNSSSLSIRLLIYLFFFFSGAASLIYQILWTRQFIPVFGNSSYAITVVLVAFMAGLGLGSWFFGRYADRHRNRLLLYSIIEAGVALSAFIVPLILSLLKKIMPIFFSSLAESILLISIIRFTFSFMILFLPSFLMGGTLPVLSRYCIDELKFVSHRLSLLYGLSTLGAAAGVFGAGFFLIETFGLSGTNSVAIALNLFIAGAMFFIWFLREKKGEKVQLKEKEPPKKKNLEEEPSLGQPDLGGLRPVILSIALITGFASLSLEVLWTRYMFFRIPSTPYSFSSILGVFLICLGIGSLLYRLLFASRKNQVLILAFILILIGPLILIMLHVASKLAISYGLRFLPFFSITPSSFIWEKVQSINIAAVTIFVPAVFMGITFPALCKIFTQNIKKVGESIGKLYAVNAAGSIAGSFLPVFVLIPLLGIRLGILLTALFISTAGLGLIFILQKGHKIIRSVQAFASFLILFFLFSLLIPKDLSKELFLSTLDLGKHNDIIFYQEGKTGTAILVQDKVSKLKDLYINSVEEVPTSYAAQYCFKLMGILGVLLHPEPSETLMICFGGGIAAGTTIQHPEVKSLEVVDIEASVVKAAHLLSRENNNLLNSDKVRIIIEDGRNYLFMAAKKYPLIISDSTHPKSADSWVLYTQEFYKTVKDALTEDGMFVQWLPFHLLTTQEYQIILKTFQSVFPHTTLWLTHAFDEMGRYMKFSLVVGTPEPFSLDFQSFKQKLLYPSVQKDLEFWNLNHAPGILENFLSGEKKIREWTESVPINTDNLPWSYYNTKYSRGEKHSLHSFIPIAESIWPYLKNTGNKDERDKLKKQLDLLFQRKILFLQLRFKEAFSLLPQDKKALKEKENIELSMEYLKGVSKFYPGDSKRLLWLARGLRSLLNIRGDKPEEREEVINMLQKAVKADPQFSESHLELADILLKGGKRDQAVLHYKKVLKLKPNSFLAHMMLGNILSEGGKALEAMEHFRQAIKIDSLNSSARNNLATVLILQKRIDEAIRYLREALKIDPKNAEIRNNLGAALLEKGRIEEAKVQFEEALRIQPEYWKAKANLANVLAQKGELEEAIVLSYEVLRKNPGDMQNRYTLSIYLLRKYRYAEAKQILQEGLKLSPDNLAMLNLLAKLLISVPDPKLLDRKQALILARHACDITEEKNPECLDILASAYATLGKFKDAAEIARKAYNLALSLNLKQLAEDIKKRLDTFESLH</sequence>
<dbReference type="AlphaFoldDB" id="A0A0F9LIV9"/>
<evidence type="ECO:0000313" key="7">
    <source>
        <dbReference type="EMBL" id="KKM93348.1"/>
    </source>
</evidence>
<dbReference type="Gene3D" id="3.40.50.150">
    <property type="entry name" value="Vaccinia Virus protein VP39"/>
    <property type="match status" value="1"/>
</dbReference>
<feature type="transmembrane region" description="Helical" evidence="5">
    <location>
        <begin position="374"/>
        <end position="393"/>
    </location>
</feature>
<feature type="transmembrane region" description="Helical" evidence="5">
    <location>
        <begin position="205"/>
        <end position="223"/>
    </location>
</feature>
<dbReference type="InterPro" id="IPR019734">
    <property type="entry name" value="TPR_rpt"/>
</dbReference>
<dbReference type="InterPro" id="IPR051685">
    <property type="entry name" value="Ycf3/AcsC/BcsC/TPR_MFPF"/>
</dbReference>
<evidence type="ECO:0000256" key="2">
    <source>
        <dbReference type="ARBA" id="ARBA00022679"/>
    </source>
</evidence>
<dbReference type="SUPFAM" id="SSF103473">
    <property type="entry name" value="MFS general substrate transporter"/>
    <property type="match status" value="1"/>
</dbReference>
<comment type="caution">
    <text evidence="7">The sequence shown here is derived from an EMBL/GenBank/DDBJ whole genome shotgun (WGS) entry which is preliminary data.</text>
</comment>
<dbReference type="SUPFAM" id="SSF48452">
    <property type="entry name" value="TPR-like"/>
    <property type="match status" value="1"/>
</dbReference>
<dbReference type="InterPro" id="IPR029063">
    <property type="entry name" value="SAM-dependent_MTases_sf"/>
</dbReference>
<feature type="transmembrane region" description="Helical" evidence="5">
    <location>
        <begin position="173"/>
        <end position="193"/>
    </location>
</feature>
<keyword evidence="5" id="KW-0472">Membrane</keyword>
<feature type="transmembrane region" description="Helical" evidence="5">
    <location>
        <begin position="261"/>
        <end position="281"/>
    </location>
</feature>
<feature type="transmembrane region" description="Helical" evidence="5">
    <location>
        <begin position="89"/>
        <end position="112"/>
    </location>
</feature>
<organism evidence="7">
    <name type="scientific">marine sediment metagenome</name>
    <dbReference type="NCBI Taxonomy" id="412755"/>
    <lineage>
        <taxon>unclassified sequences</taxon>
        <taxon>metagenomes</taxon>
        <taxon>ecological metagenomes</taxon>
    </lineage>
</organism>
<keyword evidence="5" id="KW-1133">Transmembrane helix</keyword>
<dbReference type="SUPFAM" id="SSF53335">
    <property type="entry name" value="S-adenosyl-L-methionine-dependent methyltransferases"/>
    <property type="match status" value="1"/>
</dbReference>
<keyword evidence="5" id="KW-0812">Transmembrane</keyword>
<dbReference type="PROSITE" id="PS51006">
    <property type="entry name" value="PABS_2"/>
    <property type="match status" value="1"/>
</dbReference>
<keyword evidence="3" id="KW-0677">Repeat</keyword>
<gene>
    <name evidence="7" type="ORF">LCGC14_1209280</name>
</gene>
<evidence type="ECO:0000259" key="6">
    <source>
        <dbReference type="PROSITE" id="PS51006"/>
    </source>
</evidence>
<evidence type="ECO:0000256" key="4">
    <source>
        <dbReference type="ARBA" id="ARBA00022803"/>
    </source>
</evidence>
<dbReference type="SMART" id="SM00028">
    <property type="entry name" value="TPR"/>
    <property type="match status" value="7"/>
</dbReference>
<dbReference type="Pfam" id="PF01564">
    <property type="entry name" value="Spermine_synth"/>
    <property type="match status" value="1"/>
</dbReference>
<feature type="transmembrane region" description="Helical" evidence="5">
    <location>
        <begin position="443"/>
        <end position="461"/>
    </location>
</feature>
<comment type="similarity">
    <text evidence="1">Belongs to the spermidine/spermine synthase family.</text>
</comment>
<feature type="transmembrane region" description="Helical" evidence="5">
    <location>
        <begin position="473"/>
        <end position="489"/>
    </location>
</feature>
<name>A0A0F9LIV9_9ZZZZ</name>
<dbReference type="Gene3D" id="1.25.40.10">
    <property type="entry name" value="Tetratricopeptide repeat domain"/>
    <property type="match status" value="3"/>
</dbReference>
<dbReference type="InterPro" id="IPR036259">
    <property type="entry name" value="MFS_trans_sf"/>
</dbReference>
<dbReference type="InterPro" id="IPR030374">
    <property type="entry name" value="PABS"/>
</dbReference>
<dbReference type="Gene3D" id="1.20.1250.20">
    <property type="entry name" value="MFS general substrate transporter like domains"/>
    <property type="match status" value="1"/>
</dbReference>
<evidence type="ECO:0000256" key="3">
    <source>
        <dbReference type="ARBA" id="ARBA00022737"/>
    </source>
</evidence>
<feature type="transmembrane region" description="Helical" evidence="5">
    <location>
        <begin position="56"/>
        <end position="77"/>
    </location>
</feature>
<feature type="transmembrane region" description="Helical" evidence="5">
    <location>
        <begin position="24"/>
        <end position="44"/>
    </location>
</feature>
<dbReference type="PROSITE" id="PS50005">
    <property type="entry name" value="TPR"/>
    <property type="match status" value="4"/>
</dbReference>
<reference evidence="7" key="1">
    <citation type="journal article" date="2015" name="Nature">
        <title>Complex archaea that bridge the gap between prokaryotes and eukaryotes.</title>
        <authorList>
            <person name="Spang A."/>
            <person name="Saw J.H."/>
            <person name="Jorgensen S.L."/>
            <person name="Zaremba-Niedzwiedzka K."/>
            <person name="Martijn J."/>
            <person name="Lind A.E."/>
            <person name="van Eijk R."/>
            <person name="Schleper C."/>
            <person name="Guy L."/>
            <person name="Ettema T.J."/>
        </authorList>
    </citation>
    <scope>NUCLEOTIDE SEQUENCE</scope>
</reference>
<feature type="transmembrane region" description="Helical" evidence="5">
    <location>
        <begin position="414"/>
        <end position="437"/>
    </location>
</feature>
<feature type="domain" description="PABS" evidence="6">
    <location>
        <begin position="562"/>
        <end position="725"/>
    </location>
</feature>
<dbReference type="PANTHER" id="PTHR44943:SF8">
    <property type="entry name" value="TPR REPEAT-CONTAINING PROTEIN MJ0263"/>
    <property type="match status" value="1"/>
</dbReference>
<dbReference type="EMBL" id="LAZR01006276">
    <property type="protein sequence ID" value="KKM93348.1"/>
    <property type="molecule type" value="Genomic_DNA"/>
</dbReference>
<protein>
    <recommendedName>
        <fullName evidence="6">PABS domain-containing protein</fullName>
    </recommendedName>
</protein>
<feature type="transmembrane region" description="Helical" evidence="5">
    <location>
        <begin position="325"/>
        <end position="354"/>
    </location>
</feature>
<evidence type="ECO:0000256" key="5">
    <source>
        <dbReference type="SAM" id="Phobius"/>
    </source>
</evidence>
<evidence type="ECO:0000256" key="1">
    <source>
        <dbReference type="ARBA" id="ARBA00007867"/>
    </source>
</evidence>
<dbReference type="PROSITE" id="PS50293">
    <property type="entry name" value="TPR_REGION"/>
    <property type="match status" value="2"/>
</dbReference>
<accession>A0A0F9LIV9</accession>
<feature type="transmembrane region" description="Helical" evidence="5">
    <location>
        <begin position="293"/>
        <end position="313"/>
    </location>
</feature>
<keyword evidence="4" id="KW-0802">TPR repeat</keyword>
<dbReference type="Pfam" id="PF13432">
    <property type="entry name" value="TPR_16"/>
    <property type="match status" value="1"/>
</dbReference>